<feature type="compositionally biased region" description="Polar residues" evidence="1">
    <location>
        <begin position="92"/>
        <end position="101"/>
    </location>
</feature>
<accession>A0A1B6L0M7</accession>
<protein>
    <submittedName>
        <fullName evidence="2">Uncharacterized protein</fullName>
    </submittedName>
</protein>
<evidence type="ECO:0000313" key="2">
    <source>
        <dbReference type="EMBL" id="JAT17064.1"/>
    </source>
</evidence>
<gene>
    <name evidence="2" type="ORF">g.4447</name>
</gene>
<reference evidence="2" key="1">
    <citation type="submission" date="2015-11" db="EMBL/GenBank/DDBJ databases">
        <title>De novo transcriptome assembly of four potential Pierce s Disease insect vectors from Arizona vineyards.</title>
        <authorList>
            <person name="Tassone E.E."/>
        </authorList>
    </citation>
    <scope>NUCLEOTIDE SEQUENCE</scope>
</reference>
<proteinExistence type="predicted"/>
<sequence>MASNSSFRSWVNRLVGASEQDQDEEAPGTSSGQSPATGSMSAAESSPVHRARSSPSMTSVTSVSSDTSENSKESRQKRSLLGRSFKKDKGSRGSNVTRTSVVDSRLEIIPRLSNLPPNEETSQKLARVLEKFNSMDLAENLPPVSEDEVDK</sequence>
<feature type="compositionally biased region" description="Polar residues" evidence="1">
    <location>
        <begin position="28"/>
        <end position="44"/>
    </location>
</feature>
<dbReference type="EMBL" id="GEBQ01022913">
    <property type="protein sequence ID" value="JAT17064.1"/>
    <property type="molecule type" value="Transcribed_RNA"/>
</dbReference>
<feature type="compositionally biased region" description="Low complexity" evidence="1">
    <location>
        <begin position="53"/>
        <end position="68"/>
    </location>
</feature>
<name>A0A1B6L0M7_9HEMI</name>
<dbReference type="AlphaFoldDB" id="A0A1B6L0M7"/>
<evidence type="ECO:0000256" key="1">
    <source>
        <dbReference type="SAM" id="MobiDB-lite"/>
    </source>
</evidence>
<organism evidence="2">
    <name type="scientific">Graphocephala atropunctata</name>
    <dbReference type="NCBI Taxonomy" id="36148"/>
    <lineage>
        <taxon>Eukaryota</taxon>
        <taxon>Metazoa</taxon>
        <taxon>Ecdysozoa</taxon>
        <taxon>Arthropoda</taxon>
        <taxon>Hexapoda</taxon>
        <taxon>Insecta</taxon>
        <taxon>Pterygota</taxon>
        <taxon>Neoptera</taxon>
        <taxon>Paraneoptera</taxon>
        <taxon>Hemiptera</taxon>
        <taxon>Auchenorrhyncha</taxon>
        <taxon>Membracoidea</taxon>
        <taxon>Cicadellidae</taxon>
        <taxon>Cicadellinae</taxon>
        <taxon>Cicadellini</taxon>
        <taxon>Graphocephala</taxon>
    </lineage>
</organism>
<feature type="region of interest" description="Disordered" evidence="1">
    <location>
        <begin position="1"/>
        <end position="101"/>
    </location>
</feature>